<keyword evidence="2" id="KW-0328">Glycosyltransferase</keyword>
<comment type="caution">
    <text evidence="6">The sequence shown here is derived from an EMBL/GenBank/DDBJ whole genome shotgun (WGS) entry which is preliminary data.</text>
</comment>
<feature type="transmembrane region" description="Helical" evidence="4">
    <location>
        <begin position="338"/>
        <end position="357"/>
    </location>
</feature>
<gene>
    <name evidence="6" type="ORF">DFQ07_0087</name>
</gene>
<dbReference type="GO" id="GO:0016757">
    <property type="term" value="F:glycosyltransferase activity"/>
    <property type="evidence" value="ECO:0007669"/>
    <property type="project" value="UniProtKB-KW"/>
</dbReference>
<evidence type="ECO:0000256" key="2">
    <source>
        <dbReference type="ARBA" id="ARBA00022676"/>
    </source>
</evidence>
<name>A0A4R6TJY2_9FLAO</name>
<evidence type="ECO:0000256" key="4">
    <source>
        <dbReference type="SAM" id="Phobius"/>
    </source>
</evidence>
<dbReference type="InterPro" id="IPR029044">
    <property type="entry name" value="Nucleotide-diphossugar_trans"/>
</dbReference>
<evidence type="ECO:0000259" key="5">
    <source>
        <dbReference type="Pfam" id="PF00535"/>
    </source>
</evidence>
<dbReference type="RefSeq" id="WP_133534319.1">
    <property type="nucleotide sequence ID" value="NZ_SNYH01000001.1"/>
</dbReference>
<comment type="similarity">
    <text evidence="1">Belongs to the glycosyltransferase 2 family.</text>
</comment>
<feature type="domain" description="Glycosyltransferase 2-like" evidence="5">
    <location>
        <begin position="44"/>
        <end position="132"/>
    </location>
</feature>
<keyword evidence="4" id="KW-0472">Membrane</keyword>
<evidence type="ECO:0000313" key="7">
    <source>
        <dbReference type="Proteomes" id="UP000295390"/>
    </source>
</evidence>
<sequence>MIFTILFYTFVVVTAIQIVYYLSFSLFVFQKQENTLSNTNIPVSVIVYVKNNAKTLAEYIQNLTKQKHPNFEIVMVNNASNDTTLEIIENLQLEYPNIKVVNVKNTEAFWANKKYALTLGVKAATYEYLLFTELGSKALSKNWIDEITCYFSQEKSIVIGYQKLKRKKKSFSNLLFRFDHLSNTIQAFSYAKFGAPYKATNHNLAYTKEEFFKVNGYINHLALFMGEGDLFLKDAATNQNTIVATTPNSFVCSTKYLSFKEWFLQQKKQSILFSLYKPKHKFLLSFFKLSKFLFYVLAVCITYINWKIALPLIISYYLIQYIIVGKLATKLQERNTILLLPLLEVCLVLLQIIIFISNQISKPKHWK</sequence>
<dbReference type="InterPro" id="IPR001173">
    <property type="entry name" value="Glyco_trans_2-like"/>
</dbReference>
<dbReference type="Pfam" id="PF00535">
    <property type="entry name" value="Glycos_transf_2"/>
    <property type="match status" value="1"/>
</dbReference>
<dbReference type="Gene3D" id="3.90.550.10">
    <property type="entry name" value="Spore Coat Polysaccharide Biosynthesis Protein SpsA, Chain A"/>
    <property type="match status" value="1"/>
</dbReference>
<feature type="transmembrane region" description="Helical" evidence="4">
    <location>
        <begin position="6"/>
        <end position="29"/>
    </location>
</feature>
<dbReference type="Proteomes" id="UP000295390">
    <property type="component" value="Unassembled WGS sequence"/>
</dbReference>
<evidence type="ECO:0000256" key="3">
    <source>
        <dbReference type="ARBA" id="ARBA00022679"/>
    </source>
</evidence>
<keyword evidence="4" id="KW-0812">Transmembrane</keyword>
<feature type="transmembrane region" description="Helical" evidence="4">
    <location>
        <begin position="292"/>
        <end position="318"/>
    </location>
</feature>
<evidence type="ECO:0000256" key="1">
    <source>
        <dbReference type="ARBA" id="ARBA00006739"/>
    </source>
</evidence>
<evidence type="ECO:0000313" key="6">
    <source>
        <dbReference type="EMBL" id="TDQ29767.1"/>
    </source>
</evidence>
<organism evidence="6 7">
    <name type="scientific">Tenacibaculum caenipelagi</name>
    <dbReference type="NCBI Taxonomy" id="1325435"/>
    <lineage>
        <taxon>Bacteria</taxon>
        <taxon>Pseudomonadati</taxon>
        <taxon>Bacteroidota</taxon>
        <taxon>Flavobacteriia</taxon>
        <taxon>Flavobacteriales</taxon>
        <taxon>Flavobacteriaceae</taxon>
        <taxon>Tenacibaculum</taxon>
    </lineage>
</organism>
<dbReference type="EMBL" id="SNYH01000001">
    <property type="protein sequence ID" value="TDQ29767.1"/>
    <property type="molecule type" value="Genomic_DNA"/>
</dbReference>
<keyword evidence="7" id="KW-1185">Reference proteome</keyword>
<dbReference type="PANTHER" id="PTHR43630:SF1">
    <property type="entry name" value="POLY-BETA-1,6-N-ACETYL-D-GLUCOSAMINE SYNTHASE"/>
    <property type="match status" value="1"/>
</dbReference>
<dbReference type="AlphaFoldDB" id="A0A4R6TJY2"/>
<accession>A0A4R6TJY2</accession>
<dbReference type="OrthoDB" id="9800276at2"/>
<protein>
    <submittedName>
        <fullName evidence="6">Cellulose synthase/poly-beta-1,6-N-acetylglucosamine synthase-like glycosyltransferase</fullName>
    </submittedName>
</protein>
<reference evidence="6 7" key="1">
    <citation type="submission" date="2019-03" db="EMBL/GenBank/DDBJ databases">
        <title>Genomic Encyclopedia of Type Strains, Phase III (KMG-III): the genomes of soil and plant-associated and newly described type strains.</title>
        <authorList>
            <person name="Whitman W."/>
        </authorList>
    </citation>
    <scope>NUCLEOTIDE SEQUENCE [LARGE SCALE GENOMIC DNA]</scope>
    <source>
        <strain evidence="6 7">CECT 8283</strain>
    </source>
</reference>
<keyword evidence="3 6" id="KW-0808">Transferase</keyword>
<keyword evidence="4" id="KW-1133">Transmembrane helix</keyword>
<dbReference type="PANTHER" id="PTHR43630">
    <property type="entry name" value="POLY-BETA-1,6-N-ACETYL-D-GLUCOSAMINE SYNTHASE"/>
    <property type="match status" value="1"/>
</dbReference>
<proteinExistence type="inferred from homology"/>
<dbReference type="SUPFAM" id="SSF53448">
    <property type="entry name" value="Nucleotide-diphospho-sugar transferases"/>
    <property type="match status" value="1"/>
</dbReference>